<dbReference type="PANTHER" id="PTHR43884">
    <property type="entry name" value="ACYL-COA DEHYDROGENASE"/>
    <property type="match status" value="1"/>
</dbReference>
<proteinExistence type="inferred from homology"/>
<feature type="region of interest" description="Disordered" evidence="6">
    <location>
        <begin position="58"/>
        <end position="84"/>
    </location>
</feature>
<gene>
    <name evidence="10" type="ORF">DFJ65_1791</name>
</gene>
<dbReference type="InterPro" id="IPR046373">
    <property type="entry name" value="Acyl-CoA_Oxase/DH_mid-dom_sf"/>
</dbReference>
<comment type="cofactor">
    <cofactor evidence="1 5">
        <name>FAD</name>
        <dbReference type="ChEBI" id="CHEBI:57692"/>
    </cofactor>
</comment>
<evidence type="ECO:0000256" key="2">
    <source>
        <dbReference type="ARBA" id="ARBA00009347"/>
    </source>
</evidence>
<dbReference type="Gene3D" id="1.20.140.10">
    <property type="entry name" value="Butyryl-CoA Dehydrogenase, subunit A, domain 3"/>
    <property type="match status" value="1"/>
</dbReference>
<evidence type="ECO:0000313" key="10">
    <source>
        <dbReference type="EMBL" id="REF30771.1"/>
    </source>
</evidence>
<dbReference type="InterPro" id="IPR009075">
    <property type="entry name" value="AcylCo_DH/oxidase_C"/>
</dbReference>
<dbReference type="InterPro" id="IPR036250">
    <property type="entry name" value="AcylCo_DH-like_C"/>
</dbReference>
<dbReference type="PANTHER" id="PTHR43884:SF12">
    <property type="entry name" value="ISOVALERYL-COA DEHYDROGENASE, MITOCHONDRIAL-RELATED"/>
    <property type="match status" value="1"/>
</dbReference>
<dbReference type="InterPro" id="IPR006089">
    <property type="entry name" value="Acyl-CoA_DH_CS"/>
</dbReference>
<keyword evidence="3 5" id="KW-0285">Flavoprotein</keyword>
<sequence>MSLQSKASLADRGQAFGMRLITRAGGLDALKNPVLRGKVEKVLYRGAKSGFTAQTVAGRAFARKPGSGDPTRPAPTKPRREFDLTPTDDQQMIQEAARELATEVLRPAAADADAERRTPDTVFEQAAAMGMTLLGVPAELGGVAEERSTVAGVLVTEELARGDMGLAVSIMASAAVANALANYGDSAQQATFLPPFTNEKEPAGGALALQEPQPLFDPLAPATTAVRQGDQLVLNGRKSLVPGAENADLFIVSALLDGEARLVIVEPGTTGLTVGEDPAMGLRAARTSSLQLCDVRVPTTNLLGTADDHLDAVRRARLAWAAAAVGTGQAVLDHLKTYTVERKAFGEPIAYRQAVAFTVSNIAIEVDALRLVVWRAAALLDAGKDASSLIAQARVLAARHGAQIGSDGVQMLGGHGFVKEFDNERWFRDLRATGVLEGMLLV</sequence>
<dbReference type="Pfam" id="PF00441">
    <property type="entry name" value="Acyl-CoA_dh_1"/>
    <property type="match status" value="1"/>
</dbReference>
<evidence type="ECO:0000259" key="9">
    <source>
        <dbReference type="Pfam" id="PF02771"/>
    </source>
</evidence>
<evidence type="ECO:0008006" key="12">
    <source>
        <dbReference type="Google" id="ProtNLM"/>
    </source>
</evidence>
<dbReference type="Gene3D" id="1.10.540.10">
    <property type="entry name" value="Acyl-CoA dehydrogenase/oxidase, N-terminal domain"/>
    <property type="match status" value="1"/>
</dbReference>
<name>A0A3D9V0Z5_9MICO</name>
<dbReference type="Gene3D" id="2.40.110.10">
    <property type="entry name" value="Butyryl-CoA Dehydrogenase, subunit A, domain 2"/>
    <property type="match status" value="1"/>
</dbReference>
<dbReference type="GO" id="GO:0050660">
    <property type="term" value="F:flavin adenine dinucleotide binding"/>
    <property type="evidence" value="ECO:0007669"/>
    <property type="project" value="InterPro"/>
</dbReference>
<dbReference type="InterPro" id="IPR013786">
    <property type="entry name" value="AcylCoA_DH/ox_N"/>
</dbReference>
<dbReference type="GO" id="GO:0003995">
    <property type="term" value="F:acyl-CoA dehydrogenase activity"/>
    <property type="evidence" value="ECO:0007669"/>
    <property type="project" value="InterPro"/>
</dbReference>
<keyword evidence="5" id="KW-0560">Oxidoreductase</keyword>
<feature type="domain" description="Acyl-CoA oxidase/dehydrogenase middle" evidence="8">
    <location>
        <begin position="206"/>
        <end position="295"/>
    </location>
</feature>
<evidence type="ECO:0000256" key="1">
    <source>
        <dbReference type="ARBA" id="ARBA00001974"/>
    </source>
</evidence>
<dbReference type="Pfam" id="PF02771">
    <property type="entry name" value="Acyl-CoA_dh_N"/>
    <property type="match status" value="1"/>
</dbReference>
<dbReference type="Pfam" id="PF02770">
    <property type="entry name" value="Acyl-CoA_dh_M"/>
    <property type="match status" value="1"/>
</dbReference>
<dbReference type="InterPro" id="IPR009100">
    <property type="entry name" value="AcylCoA_DH/oxidase_NM_dom_sf"/>
</dbReference>
<comment type="caution">
    <text evidence="10">The sequence shown here is derived from an EMBL/GenBank/DDBJ whole genome shotgun (WGS) entry which is preliminary data.</text>
</comment>
<evidence type="ECO:0000256" key="6">
    <source>
        <dbReference type="SAM" id="MobiDB-lite"/>
    </source>
</evidence>
<organism evidence="10 11">
    <name type="scientific">Calidifontibacter indicus</name>
    <dbReference type="NCBI Taxonomy" id="419650"/>
    <lineage>
        <taxon>Bacteria</taxon>
        <taxon>Bacillati</taxon>
        <taxon>Actinomycetota</taxon>
        <taxon>Actinomycetes</taxon>
        <taxon>Micrococcales</taxon>
        <taxon>Dermacoccaceae</taxon>
        <taxon>Calidifontibacter</taxon>
    </lineage>
</organism>
<protein>
    <recommendedName>
        <fullName evidence="12">Alkylation response protein AidB-like acyl-CoA dehydrogenase</fullName>
    </recommendedName>
</protein>
<evidence type="ECO:0000256" key="4">
    <source>
        <dbReference type="ARBA" id="ARBA00022827"/>
    </source>
</evidence>
<dbReference type="InterPro" id="IPR006091">
    <property type="entry name" value="Acyl-CoA_Oxase/DH_mid-dom"/>
</dbReference>
<dbReference type="SUPFAM" id="SSF56645">
    <property type="entry name" value="Acyl-CoA dehydrogenase NM domain-like"/>
    <property type="match status" value="1"/>
</dbReference>
<dbReference type="InterPro" id="IPR037069">
    <property type="entry name" value="AcylCoA_DH/ox_N_sf"/>
</dbReference>
<evidence type="ECO:0000256" key="3">
    <source>
        <dbReference type="ARBA" id="ARBA00022630"/>
    </source>
</evidence>
<dbReference type="SUPFAM" id="SSF47203">
    <property type="entry name" value="Acyl-CoA dehydrogenase C-terminal domain-like"/>
    <property type="match status" value="1"/>
</dbReference>
<evidence type="ECO:0000259" key="7">
    <source>
        <dbReference type="Pfam" id="PF00441"/>
    </source>
</evidence>
<dbReference type="EMBL" id="QTUA01000001">
    <property type="protein sequence ID" value="REF30771.1"/>
    <property type="molecule type" value="Genomic_DNA"/>
</dbReference>
<dbReference type="PROSITE" id="PS00073">
    <property type="entry name" value="ACYL_COA_DH_2"/>
    <property type="match status" value="1"/>
</dbReference>
<dbReference type="OrthoDB" id="142556at2"/>
<comment type="similarity">
    <text evidence="2 5">Belongs to the acyl-CoA dehydrogenase family.</text>
</comment>
<feature type="domain" description="Acyl-CoA dehydrogenase/oxidase N-terminal" evidence="9">
    <location>
        <begin position="87"/>
        <end position="198"/>
    </location>
</feature>
<keyword evidence="11" id="KW-1185">Reference proteome</keyword>
<evidence type="ECO:0000256" key="5">
    <source>
        <dbReference type="RuleBase" id="RU362125"/>
    </source>
</evidence>
<evidence type="ECO:0000259" key="8">
    <source>
        <dbReference type="Pfam" id="PF02770"/>
    </source>
</evidence>
<dbReference type="Proteomes" id="UP000256253">
    <property type="component" value="Unassembled WGS sequence"/>
</dbReference>
<accession>A0A3D9V0Z5</accession>
<reference evidence="10 11" key="1">
    <citation type="submission" date="2018-08" db="EMBL/GenBank/DDBJ databases">
        <title>Sequencing the genomes of 1000 actinobacteria strains.</title>
        <authorList>
            <person name="Klenk H.-P."/>
        </authorList>
    </citation>
    <scope>NUCLEOTIDE SEQUENCE [LARGE SCALE GENOMIC DNA]</scope>
    <source>
        <strain evidence="10 11">DSM 22967</strain>
    </source>
</reference>
<dbReference type="AlphaFoldDB" id="A0A3D9V0Z5"/>
<keyword evidence="4 5" id="KW-0274">FAD</keyword>
<feature type="domain" description="Acyl-CoA dehydrogenase/oxidase C-terminal" evidence="7">
    <location>
        <begin position="314"/>
        <end position="438"/>
    </location>
</feature>
<dbReference type="RefSeq" id="WP_115922710.1">
    <property type="nucleotide sequence ID" value="NZ_QTUA01000001.1"/>
</dbReference>
<evidence type="ECO:0000313" key="11">
    <source>
        <dbReference type="Proteomes" id="UP000256253"/>
    </source>
</evidence>